<dbReference type="UniPathway" id="UPA00050">
    <property type="reaction ID" value="UER00065"/>
</dbReference>
<dbReference type="HOGENOM" id="CLU_028142_4_1_0"/>
<dbReference type="Pfam" id="PF00291">
    <property type="entry name" value="PALP"/>
    <property type="match status" value="1"/>
</dbReference>
<feature type="modified residue" description="N6-(pyridoxal phosphate)lysine" evidence="10">
    <location>
        <position position="118"/>
    </location>
</feature>
<evidence type="ECO:0000256" key="6">
    <source>
        <dbReference type="ARBA" id="ARBA00049144"/>
    </source>
</evidence>
<keyword evidence="5 8" id="KW-0456">Lyase</keyword>
<feature type="binding site" evidence="9">
    <location>
        <position position="383"/>
    </location>
    <ligand>
        <name>pyridoxal 5'-phosphate</name>
        <dbReference type="ChEBI" id="CHEBI:597326"/>
    </ligand>
</feature>
<comment type="function">
    <text evidence="8">Catalyzes the gamma-elimination of phosphate from L-phosphohomoserine and the beta-addition of water to produce L-threonine.</text>
</comment>
<comment type="similarity">
    <text evidence="2 8">Belongs to the threonine synthase family.</text>
</comment>
<dbReference type="InterPro" id="IPR004450">
    <property type="entry name" value="Thr_synthase-like"/>
</dbReference>
<sequence>MIKYNYLLRCISCGKEYSPEEVEYTCPDCGPRLGTLEVIYDFSILKKRLKDARWSTFSERGIWQFSDLLPLPENFDELIPPLLVGNTPLYRADKIAGKYGVAEVLVKDDGRNPTASFKDRASALAVVKAKEKGYNTVFCASTGNAASSLAGLTAAAGLKSVIFVPASAPAAKLTQLQVYGAKVLAIDGSYDEAFDISMIVGMEKGWYCRNSAINPYLLEGKKTGALELAVQTGMDLPDFVFVSVGDGTVLSSFYKAFMDLKELGIIERIPTIVGVQAENASAIIDTYERGEPFTPADLDAHSVADSIAVGKPRDVIKACKYTKKNGGLFVKVSDKEILDSIIELARGTGVFAEPAGATAFAGFKRMKSLGQISESARVALIVTGNGLKDLKAPARVLEELKKLPANVEKIREGLDEDKL</sequence>
<protein>
    <recommendedName>
        <fullName evidence="3 7">Threonine synthase</fullName>
        <ecNumber evidence="7 8">4.2.3.1</ecNumber>
    </recommendedName>
</protein>
<dbReference type="InterPro" id="IPR036052">
    <property type="entry name" value="TrpB-like_PALP_sf"/>
</dbReference>
<gene>
    <name evidence="12" type="ordered locus">Kole_2075</name>
</gene>
<keyword evidence="4 8" id="KW-0663">Pyridoxal phosphate</keyword>
<evidence type="ECO:0000256" key="4">
    <source>
        <dbReference type="ARBA" id="ARBA00022898"/>
    </source>
</evidence>
<dbReference type="PIRSF" id="PIRSF038945">
    <property type="entry name" value="Thr_synthase"/>
    <property type="match status" value="1"/>
</dbReference>
<dbReference type="GO" id="GO:0004794">
    <property type="term" value="F:threonine deaminase activity"/>
    <property type="evidence" value="ECO:0007669"/>
    <property type="project" value="TreeGrafter"/>
</dbReference>
<dbReference type="GO" id="GO:0006567">
    <property type="term" value="P:L-threonine catabolic process"/>
    <property type="evidence" value="ECO:0007669"/>
    <property type="project" value="TreeGrafter"/>
</dbReference>
<comment type="pathway">
    <text evidence="8">Amino-acid biosynthesis; L-threonine biosynthesis; L-threonine from L-aspartate: step 5/5.</text>
</comment>
<evidence type="ECO:0000259" key="11">
    <source>
        <dbReference type="Pfam" id="PF00291"/>
    </source>
</evidence>
<dbReference type="InterPro" id="IPR026260">
    <property type="entry name" value="Thr_Synthase_bac/arc"/>
</dbReference>
<dbReference type="RefSeq" id="WP_015869393.1">
    <property type="nucleotide sequence ID" value="NC_012785.1"/>
</dbReference>
<dbReference type="Gene3D" id="2.20.28.10">
    <property type="match status" value="1"/>
</dbReference>
<comment type="catalytic activity">
    <reaction evidence="6 8">
        <text>O-phospho-L-homoserine + H2O = L-threonine + phosphate</text>
        <dbReference type="Rhea" id="RHEA:10840"/>
        <dbReference type="ChEBI" id="CHEBI:15377"/>
        <dbReference type="ChEBI" id="CHEBI:43474"/>
        <dbReference type="ChEBI" id="CHEBI:57590"/>
        <dbReference type="ChEBI" id="CHEBI:57926"/>
        <dbReference type="EC" id="4.2.3.1"/>
    </reaction>
</comment>
<dbReference type="GO" id="GO:0009097">
    <property type="term" value="P:isoleucine biosynthetic process"/>
    <property type="evidence" value="ECO:0007669"/>
    <property type="project" value="TreeGrafter"/>
</dbReference>
<feature type="domain" description="Tryptophan synthase beta chain-like PALP" evidence="11">
    <location>
        <begin position="83"/>
        <end position="384"/>
    </location>
</feature>
<evidence type="ECO:0000256" key="7">
    <source>
        <dbReference type="NCBIfam" id="TIGR00260"/>
    </source>
</evidence>
<evidence type="ECO:0000313" key="13">
    <source>
        <dbReference type="Proteomes" id="UP000002382"/>
    </source>
</evidence>
<keyword evidence="8" id="KW-0791">Threonine biosynthesis</keyword>
<evidence type="ECO:0000256" key="1">
    <source>
        <dbReference type="ARBA" id="ARBA00001933"/>
    </source>
</evidence>
<organism evidence="12 13">
    <name type="scientific">Kosmotoga olearia (strain ATCC BAA-1733 / DSM 21960 / TBF 19.5.1)</name>
    <dbReference type="NCBI Taxonomy" id="521045"/>
    <lineage>
        <taxon>Bacteria</taxon>
        <taxon>Thermotogati</taxon>
        <taxon>Thermotogota</taxon>
        <taxon>Thermotogae</taxon>
        <taxon>Kosmotogales</taxon>
        <taxon>Kosmotogaceae</taxon>
        <taxon>Kosmotoga</taxon>
    </lineage>
</organism>
<name>C5CHS7_KOSOT</name>
<evidence type="ECO:0000256" key="10">
    <source>
        <dbReference type="PIRSR" id="PIRSR038945-2"/>
    </source>
</evidence>
<keyword evidence="8" id="KW-0028">Amino-acid biosynthesis</keyword>
<dbReference type="InterPro" id="IPR001926">
    <property type="entry name" value="TrpB-like_PALP"/>
</dbReference>
<dbReference type="GO" id="GO:0003941">
    <property type="term" value="F:L-serine ammonia-lyase activity"/>
    <property type="evidence" value="ECO:0007669"/>
    <property type="project" value="TreeGrafter"/>
</dbReference>
<dbReference type="GO" id="GO:0009088">
    <property type="term" value="P:threonine biosynthetic process"/>
    <property type="evidence" value="ECO:0007669"/>
    <property type="project" value="UniProtKB-UniRule"/>
</dbReference>
<dbReference type="CDD" id="cd01563">
    <property type="entry name" value="Thr-synth_1"/>
    <property type="match status" value="1"/>
</dbReference>
<evidence type="ECO:0000256" key="8">
    <source>
        <dbReference type="PIRNR" id="PIRNR038945"/>
    </source>
</evidence>
<proteinExistence type="inferred from homology"/>
<feature type="binding site" evidence="9">
    <location>
        <position position="144"/>
    </location>
    <ligand>
        <name>pyridoxal 5'-phosphate</name>
        <dbReference type="ChEBI" id="CHEBI:597326"/>
    </ligand>
</feature>
<dbReference type="GO" id="GO:0004795">
    <property type="term" value="F:threonine synthase activity"/>
    <property type="evidence" value="ECO:0007669"/>
    <property type="project" value="UniProtKB-UniRule"/>
</dbReference>
<reference evidence="12 13" key="2">
    <citation type="journal article" date="2011" name="J. Bacteriol.">
        <title>Genome Sequence of Kosmotoga olearia Strain TBF 19.5.1, a Thermophilic Bacterium with a Wide Growth Temperature Range, Isolated from the Troll B Oil Platform in the North Sea.</title>
        <authorList>
            <person name="Swithers K.S."/>
            <person name="Dipippo J.L."/>
            <person name="Bruce D.C."/>
            <person name="Detter C."/>
            <person name="Tapia R."/>
            <person name="Han S."/>
            <person name="Goodwin L.A."/>
            <person name="Han J."/>
            <person name="Woyke T."/>
            <person name="Pitluck S."/>
            <person name="Pennacchio L."/>
            <person name="Nolan M."/>
            <person name="Mikhailova N."/>
            <person name="Land M.L."/>
            <person name="Nesbo C.L."/>
            <person name="Gogarten J.P."/>
            <person name="Noll K.M."/>
        </authorList>
    </citation>
    <scope>NUCLEOTIDE SEQUENCE [LARGE SCALE GENOMIC DNA]</scope>
    <source>
        <strain evidence="13">ATCC BAA-1733 / DSM 21960 / TBF 19.5.1</strain>
    </source>
</reference>
<evidence type="ECO:0000256" key="2">
    <source>
        <dbReference type="ARBA" id="ARBA00005517"/>
    </source>
</evidence>
<dbReference type="eggNOG" id="COG0498">
    <property type="taxonomic scope" value="Bacteria"/>
</dbReference>
<dbReference type="Proteomes" id="UP000002382">
    <property type="component" value="Chromosome"/>
</dbReference>
<dbReference type="PANTHER" id="PTHR48078">
    <property type="entry name" value="THREONINE DEHYDRATASE, MITOCHONDRIAL-RELATED"/>
    <property type="match status" value="1"/>
</dbReference>
<dbReference type="AlphaFoldDB" id="C5CHS7"/>
<dbReference type="GO" id="GO:0006565">
    <property type="term" value="P:L-serine catabolic process"/>
    <property type="evidence" value="ECO:0007669"/>
    <property type="project" value="TreeGrafter"/>
</dbReference>
<dbReference type="EMBL" id="CP001634">
    <property type="protein sequence ID" value="ACR80752.1"/>
    <property type="molecule type" value="Genomic_DNA"/>
</dbReference>
<evidence type="ECO:0000256" key="3">
    <source>
        <dbReference type="ARBA" id="ARBA00018679"/>
    </source>
</evidence>
<keyword evidence="13" id="KW-1185">Reference proteome</keyword>
<dbReference type="SUPFAM" id="SSF53686">
    <property type="entry name" value="Tryptophan synthase beta subunit-like PLP-dependent enzymes"/>
    <property type="match status" value="1"/>
</dbReference>
<comment type="cofactor">
    <cofactor evidence="1 8 9">
        <name>pyridoxal 5'-phosphate</name>
        <dbReference type="ChEBI" id="CHEBI:597326"/>
    </cofactor>
</comment>
<dbReference type="STRING" id="521045.Kole_2075"/>
<dbReference type="InterPro" id="IPR050147">
    <property type="entry name" value="Ser/Thr_Dehydratase"/>
</dbReference>
<dbReference type="EC" id="4.2.3.1" evidence="7 8"/>
<reference evidence="12 13" key="1">
    <citation type="submission" date="2009-06" db="EMBL/GenBank/DDBJ databases">
        <title>Complete sequence of Thermotogales bacterium TBF 19.5.1.</title>
        <authorList>
            <consortium name="US DOE Joint Genome Institute"/>
            <person name="Lucas S."/>
            <person name="Copeland A."/>
            <person name="Lapidus A."/>
            <person name="Glavina del Rio T."/>
            <person name="Tice H."/>
            <person name="Bruce D."/>
            <person name="Goodwin L."/>
            <person name="Pitluck S."/>
            <person name="Chertkov O."/>
            <person name="Brettin T."/>
            <person name="Detter J.C."/>
            <person name="Han C."/>
            <person name="Schmutz J."/>
            <person name="Larimer F."/>
            <person name="Land M."/>
            <person name="Hauser L."/>
            <person name="Kyrpides N."/>
            <person name="Ovchinnikova G."/>
            <person name="Noll K."/>
        </authorList>
    </citation>
    <scope>NUCLEOTIDE SEQUENCE [LARGE SCALE GENOMIC DNA]</scope>
    <source>
        <strain evidence="13">ATCC BAA-1733 / DSM 21960 / TBF 19.5.1</strain>
    </source>
</reference>
<dbReference type="KEGG" id="kol:Kole_2075"/>
<dbReference type="PANTHER" id="PTHR48078:SF6">
    <property type="entry name" value="L-THREONINE DEHYDRATASE CATABOLIC TDCB"/>
    <property type="match status" value="1"/>
</dbReference>
<evidence type="ECO:0000313" key="12">
    <source>
        <dbReference type="EMBL" id="ACR80752.1"/>
    </source>
</evidence>
<evidence type="ECO:0000256" key="5">
    <source>
        <dbReference type="ARBA" id="ARBA00023239"/>
    </source>
</evidence>
<evidence type="ECO:0000256" key="9">
    <source>
        <dbReference type="PIRSR" id="PIRSR038945-1"/>
    </source>
</evidence>
<dbReference type="NCBIfam" id="TIGR00260">
    <property type="entry name" value="thrC"/>
    <property type="match status" value="1"/>
</dbReference>
<accession>C5CHS7</accession>
<dbReference type="Gene3D" id="3.40.50.1100">
    <property type="match status" value="2"/>
</dbReference>